<organism evidence="1 2">
    <name type="scientific">Thalassospira mesophila</name>
    <dbReference type="NCBI Taxonomy" id="1293891"/>
    <lineage>
        <taxon>Bacteria</taxon>
        <taxon>Pseudomonadati</taxon>
        <taxon>Pseudomonadota</taxon>
        <taxon>Alphaproteobacteria</taxon>
        <taxon>Rhodospirillales</taxon>
        <taxon>Thalassospiraceae</taxon>
        <taxon>Thalassospira</taxon>
    </lineage>
</organism>
<evidence type="ECO:0000313" key="2">
    <source>
        <dbReference type="Proteomes" id="UP000193391"/>
    </source>
</evidence>
<proteinExistence type="predicted"/>
<protein>
    <submittedName>
        <fullName evidence="1">Uncharacterized protein</fullName>
    </submittedName>
</protein>
<comment type="caution">
    <text evidence="1">The sequence shown here is derived from an EMBL/GenBank/DDBJ whole genome shotgun (WGS) entry which is preliminary data.</text>
</comment>
<reference evidence="1 2" key="1">
    <citation type="submission" date="2014-03" db="EMBL/GenBank/DDBJ databases">
        <title>The draft genome sequence of Thalassospira mesophila JCM 18969.</title>
        <authorList>
            <person name="Lai Q."/>
            <person name="Shao Z."/>
        </authorList>
    </citation>
    <scope>NUCLEOTIDE SEQUENCE [LARGE SCALE GENOMIC DNA]</scope>
    <source>
        <strain evidence="1 2">JCM 18969</strain>
    </source>
</reference>
<sequence length="64" mass="6968">MPACLQGSDACLLNFLILFQHLSRGVCRKAAQPHLGPGSTLIANKKDRGGKTPVFLFVRITGRF</sequence>
<dbReference type="AlphaFoldDB" id="A0A1Y2L1R7"/>
<evidence type="ECO:0000313" key="1">
    <source>
        <dbReference type="EMBL" id="OSQ39426.1"/>
    </source>
</evidence>
<dbReference type="Proteomes" id="UP000193391">
    <property type="component" value="Unassembled WGS sequence"/>
</dbReference>
<keyword evidence="2" id="KW-1185">Reference proteome</keyword>
<gene>
    <name evidence="1" type="ORF">TMES_05060</name>
</gene>
<dbReference type="EMBL" id="JFKA01000002">
    <property type="protein sequence ID" value="OSQ39426.1"/>
    <property type="molecule type" value="Genomic_DNA"/>
</dbReference>
<name>A0A1Y2L1R7_9PROT</name>
<accession>A0A1Y2L1R7</accession>